<dbReference type="Pfam" id="PF14280">
    <property type="entry name" value="DUF4365"/>
    <property type="match status" value="1"/>
</dbReference>
<dbReference type="AlphaFoldDB" id="A0A1I6MIL9"/>
<protein>
    <recommendedName>
        <fullName evidence="1">DUF4365 domain-containing protein</fullName>
    </recommendedName>
</protein>
<evidence type="ECO:0000313" key="3">
    <source>
        <dbReference type="Proteomes" id="UP000199024"/>
    </source>
</evidence>
<name>A0A1I6MIL9_9BACT</name>
<dbReference type="RefSeq" id="WP_175529025.1">
    <property type="nucleotide sequence ID" value="NZ_FOZL01000001.1"/>
</dbReference>
<keyword evidence="3" id="KW-1185">Reference proteome</keyword>
<sequence length="681" mass="78036">MFSANPDDDLGPLPQSDDNARLQRESFKSLAKVLAGQDLFVFRDERIEDFGADGSFELNIAGRMTNFRSHIQVKAKGNVEATKKGYVSFSIESSNLNYLLNGTCPMYLLWDEARDEFWQVWAQDENQRLMSENPHWRQQRSVTLQFADKFEPSTFPVIQDRILKTGRMFRKIQDSLARATEDEQVVFRINADSLDVTERGTATSLLLTSGSAIVAAGYPKRVIELMKLADPAIKALPRMQLIRGYAEYMIGSHWEAISHLRRAMTKSSELSSQDNQFLDNLKDASEFHVGIIDSITYENRISERAKSLSGLEALQSEQEAIYYRCVRTTDPNERTELARQLRSVTERILNDSGAISQSKLNAKLLLLFVEGVEANLQASKKQFAAEIRNSLFPDDLSGIVENLDARRKLHSQWEGRASDALREAYMLNHPLLIFQALHVSLRIQMGRIYEDRFESIHKNQAFVLEPRRKAAIERMLDEASAIVRASGSDESKLRLDQSRLDFLEVQGEYETARGLAEEVFTLASAMGFDPIARQAQEILDGSTLLTRFEEQARREDEVDTDVSRAEDTDEELARYAGHLYETLPSPPARYDIVLEHVRVLRQMSRERVHWCRYLVMIEDLSKSKDRRIAFSELPSRRCRCEKFKWESTSESVASDRVIRDFKTEYCESCKAREPKNRSGSK</sequence>
<dbReference type="Proteomes" id="UP000199024">
    <property type="component" value="Unassembled WGS sequence"/>
</dbReference>
<feature type="domain" description="DUF4365" evidence="1">
    <location>
        <begin position="24"/>
        <end position="155"/>
    </location>
</feature>
<accession>A0A1I6MIL9</accession>
<evidence type="ECO:0000313" key="2">
    <source>
        <dbReference type="EMBL" id="SFS15461.1"/>
    </source>
</evidence>
<evidence type="ECO:0000259" key="1">
    <source>
        <dbReference type="Pfam" id="PF14280"/>
    </source>
</evidence>
<gene>
    <name evidence="2" type="ORF">SAMN05421771_2714</name>
</gene>
<dbReference type="EMBL" id="FOZL01000001">
    <property type="protein sequence ID" value="SFS15461.1"/>
    <property type="molecule type" value="Genomic_DNA"/>
</dbReference>
<organism evidence="2 3">
    <name type="scientific">Granulicella pectinivorans</name>
    <dbReference type="NCBI Taxonomy" id="474950"/>
    <lineage>
        <taxon>Bacteria</taxon>
        <taxon>Pseudomonadati</taxon>
        <taxon>Acidobacteriota</taxon>
        <taxon>Terriglobia</taxon>
        <taxon>Terriglobales</taxon>
        <taxon>Acidobacteriaceae</taxon>
        <taxon>Granulicella</taxon>
    </lineage>
</organism>
<dbReference type="InterPro" id="IPR025375">
    <property type="entry name" value="DUF4365"/>
</dbReference>
<reference evidence="2 3" key="1">
    <citation type="submission" date="2016-10" db="EMBL/GenBank/DDBJ databases">
        <authorList>
            <person name="de Groot N.N."/>
        </authorList>
    </citation>
    <scope>NUCLEOTIDE SEQUENCE [LARGE SCALE GENOMIC DNA]</scope>
    <source>
        <strain evidence="2 3">DSM 21001</strain>
    </source>
</reference>
<proteinExistence type="predicted"/>